<organism evidence="1 2">
    <name type="scientific">Clonorchis sinensis</name>
    <name type="common">Chinese liver fluke</name>
    <dbReference type="NCBI Taxonomy" id="79923"/>
    <lineage>
        <taxon>Eukaryota</taxon>
        <taxon>Metazoa</taxon>
        <taxon>Spiralia</taxon>
        <taxon>Lophotrochozoa</taxon>
        <taxon>Platyhelminthes</taxon>
        <taxon>Trematoda</taxon>
        <taxon>Digenea</taxon>
        <taxon>Opisthorchiida</taxon>
        <taxon>Opisthorchiata</taxon>
        <taxon>Opisthorchiidae</taxon>
        <taxon>Clonorchis</taxon>
    </lineage>
</organism>
<name>A0A419QCE2_CLOSI</name>
<sequence>MVALLNDGHASGRPEGRYSRQFLRIENSKKANEPESSKQGCTPAILTYKSTKIVGTVHYNGTPPPGIQQTLEHIWLPDPDFQPMRFTDSRITTQDRGFRPSFPGRFCSCRSAVVVHLKGTSEKRRERGQPSEEGYSMQLLLELEKILPDEGVRSELENLPTMSLSCVCWVDGENILGQALFKQDVSKNYVTSETAILQEKEVKHRETRFVVQGFEAGKNFRSGSLTTTLGTPNEGYVFCLSWVDKVVGIFNERSDIGPIEHLDVHASNTEESAPSHPFCLPQKYFNEKQYSVHSEEPCLSPFTDSRIDTQERGFCPSFPGRFCSCRSAAVVHLKGTKGAWTTVSGRLFHAATTRNEKKVCLMKVCALSLKIFLPCPRRVFAGSTVKNLLAKPCSNRACSEKDRFGESQIPKSFLASILVMSSGPFSPCMTKEFAESPPNDIWTHFSSFRGRCQSNDHCFAASTSIWRALALELHDFKSSAKSRHGLERTSGRGTCGTRSNAFEKSKNMASDMSPSSLAWVKLSINTSMFVTQERGKVAFVKRLTKQQMEMSCQCVRRFLQDPWVDFVGPQRAEWVDLVQELTNVLHREYQVDTTIGSLVGSPFLSLRENADGLFLRRCRMYLNSTFLFFRARSRMVACFRMFHWRISDLQRFRILRNASSSSVSPVVNFLRNSCDLFSRRRRILLGSLRLIRLCAGWPQFNLVKKDAHSRKVCTAEVSNPRLGFGISGPIADEIKGEHTVVAMSQWSVNCHLINEMSFVGDDQIQEGRLLARAVSGGCNDMLSPSALLNDFGQRRCKGLT</sequence>
<reference evidence="1 2" key="1">
    <citation type="journal article" date="2018" name="Biotechnol. Adv.">
        <title>Improved genomic resources and new bioinformatic workflow for the carcinogenic parasite Clonorchis sinensis: Biotechnological implications.</title>
        <authorList>
            <person name="Wang D."/>
            <person name="Korhonen P.K."/>
            <person name="Gasser R.B."/>
            <person name="Young N.D."/>
        </authorList>
    </citation>
    <scope>NUCLEOTIDE SEQUENCE [LARGE SCALE GENOMIC DNA]</scope>
    <source>
        <strain evidence="1">Cs-k2</strain>
    </source>
</reference>
<protein>
    <submittedName>
        <fullName evidence="1">Uncharacterized protein</fullName>
    </submittedName>
</protein>
<gene>
    <name evidence="1" type="ORF">CSKR_110581</name>
</gene>
<accession>A0A419QCE2</accession>
<proteinExistence type="predicted"/>
<dbReference type="InParanoid" id="A0A419QCE2"/>
<reference evidence="1 2" key="2">
    <citation type="journal article" date="2021" name="Genomics">
        <title>High-quality reference genome for Clonorchis sinensis.</title>
        <authorList>
            <person name="Young N.D."/>
            <person name="Stroehlein A.J."/>
            <person name="Kinkar L."/>
            <person name="Wang T."/>
            <person name="Sohn W.M."/>
            <person name="Chang B.C.H."/>
            <person name="Kaur P."/>
            <person name="Weisz D."/>
            <person name="Dudchenko O."/>
            <person name="Aiden E.L."/>
            <person name="Korhonen P.K."/>
            <person name="Gasser R.B."/>
        </authorList>
    </citation>
    <scope>NUCLEOTIDE SEQUENCE [LARGE SCALE GENOMIC DNA]</scope>
    <source>
        <strain evidence="1">Cs-k2</strain>
    </source>
</reference>
<evidence type="ECO:0000313" key="1">
    <source>
        <dbReference type="EMBL" id="KAG5452481.1"/>
    </source>
</evidence>
<comment type="caution">
    <text evidence="1">The sequence shown here is derived from an EMBL/GenBank/DDBJ whole genome shotgun (WGS) entry which is preliminary data.</text>
</comment>
<keyword evidence="2" id="KW-1185">Reference proteome</keyword>
<dbReference type="AlphaFoldDB" id="A0A419QCE2"/>
<dbReference type="EMBL" id="NIRI02000042">
    <property type="protein sequence ID" value="KAG5452481.1"/>
    <property type="molecule type" value="Genomic_DNA"/>
</dbReference>
<evidence type="ECO:0000313" key="2">
    <source>
        <dbReference type="Proteomes" id="UP000286415"/>
    </source>
</evidence>
<dbReference type="Proteomes" id="UP000286415">
    <property type="component" value="Unassembled WGS sequence"/>
</dbReference>